<evidence type="ECO:0000256" key="6">
    <source>
        <dbReference type="ARBA" id="ARBA00023288"/>
    </source>
</evidence>
<evidence type="ECO:0000259" key="7">
    <source>
        <dbReference type="PROSITE" id="PS50222"/>
    </source>
</evidence>
<comment type="similarity">
    <text evidence="1">Belongs to the recoverin family.</text>
</comment>
<organism evidence="8 9">
    <name type="scientific">Limulus polyphemus</name>
    <name type="common">Atlantic horseshoe crab</name>
    <dbReference type="NCBI Taxonomy" id="6850"/>
    <lineage>
        <taxon>Eukaryota</taxon>
        <taxon>Metazoa</taxon>
        <taxon>Ecdysozoa</taxon>
        <taxon>Arthropoda</taxon>
        <taxon>Chelicerata</taxon>
        <taxon>Merostomata</taxon>
        <taxon>Xiphosura</taxon>
        <taxon>Limulidae</taxon>
        <taxon>Limulus</taxon>
    </lineage>
</organism>
<dbReference type="Proteomes" id="UP000694941">
    <property type="component" value="Unplaced"/>
</dbReference>
<keyword evidence="8" id="KW-1185">Reference proteome</keyword>
<keyword evidence="5" id="KW-0106">Calcium</keyword>
<dbReference type="InterPro" id="IPR011992">
    <property type="entry name" value="EF-hand-dom_pair"/>
</dbReference>
<dbReference type="InterPro" id="IPR018247">
    <property type="entry name" value="EF_Hand_1_Ca_BS"/>
</dbReference>
<protein>
    <submittedName>
        <fullName evidence="9">Neuronal calcium sensor 1-like</fullName>
    </submittedName>
</protein>
<dbReference type="SMART" id="SM00054">
    <property type="entry name" value="EFh"/>
    <property type="match status" value="2"/>
</dbReference>
<keyword evidence="2" id="KW-0519">Myristate</keyword>
<dbReference type="PANTHER" id="PTHR23055">
    <property type="entry name" value="CALCIUM BINDING PROTEINS"/>
    <property type="match status" value="1"/>
</dbReference>
<dbReference type="SUPFAM" id="SSF47473">
    <property type="entry name" value="EF-hand"/>
    <property type="match status" value="1"/>
</dbReference>
<reference evidence="9" key="1">
    <citation type="submission" date="2025-08" db="UniProtKB">
        <authorList>
            <consortium name="RefSeq"/>
        </authorList>
    </citation>
    <scope>IDENTIFICATION</scope>
    <source>
        <tissue evidence="9">Muscle</tissue>
    </source>
</reference>
<evidence type="ECO:0000256" key="1">
    <source>
        <dbReference type="ARBA" id="ARBA00006049"/>
    </source>
</evidence>
<evidence type="ECO:0000256" key="5">
    <source>
        <dbReference type="ARBA" id="ARBA00022837"/>
    </source>
</evidence>
<evidence type="ECO:0000313" key="9">
    <source>
        <dbReference type="RefSeq" id="XP_022237595.1"/>
    </source>
</evidence>
<keyword evidence="4" id="KW-0677">Repeat</keyword>
<dbReference type="PROSITE" id="PS00018">
    <property type="entry name" value="EF_HAND_1"/>
    <property type="match status" value="2"/>
</dbReference>
<feature type="domain" description="EF-hand" evidence="7">
    <location>
        <begin position="69"/>
        <end position="104"/>
    </location>
</feature>
<evidence type="ECO:0000313" key="8">
    <source>
        <dbReference type="Proteomes" id="UP000694941"/>
    </source>
</evidence>
<dbReference type="Pfam" id="PF00036">
    <property type="entry name" value="EF-hand_1"/>
    <property type="match status" value="2"/>
</dbReference>
<dbReference type="PRINTS" id="PR00450">
    <property type="entry name" value="RECOVERIN"/>
</dbReference>
<keyword evidence="6" id="KW-0449">Lipoprotein</keyword>
<evidence type="ECO:0000256" key="2">
    <source>
        <dbReference type="ARBA" id="ARBA00022707"/>
    </source>
</evidence>
<accession>A0ABM1S1U0</accession>
<sequence>MGTAASFLFSCRNISKLNKNELEELESTTNFKTQQLQKWYKDFMQDCPDGHMTKEVFRKIYGQFFPAGNPSPFVDYIFNVFDSNKDGVVTFKEFITAIAVTTHGSVDDKLKWAFKLYDIDNDGYVSRFEMLDVVTAIYQLHGRFHASVRGRDAPDERVNQLLVKLDKAECSTMSSAERNNQKELFMRG</sequence>
<keyword evidence="3" id="KW-0479">Metal-binding</keyword>
<gene>
    <name evidence="9" type="primary">LOC106478301</name>
</gene>
<dbReference type="PROSITE" id="PS50222">
    <property type="entry name" value="EF_HAND_2"/>
    <property type="match status" value="2"/>
</dbReference>
<name>A0ABM1S1U0_LIMPO</name>
<dbReference type="InterPro" id="IPR002048">
    <property type="entry name" value="EF_hand_dom"/>
</dbReference>
<dbReference type="CDD" id="cd00051">
    <property type="entry name" value="EFh"/>
    <property type="match status" value="1"/>
</dbReference>
<proteinExistence type="inferred from homology"/>
<evidence type="ECO:0000256" key="4">
    <source>
        <dbReference type="ARBA" id="ARBA00022737"/>
    </source>
</evidence>
<dbReference type="InterPro" id="IPR028846">
    <property type="entry name" value="Recoverin"/>
</dbReference>
<evidence type="ECO:0000256" key="3">
    <source>
        <dbReference type="ARBA" id="ARBA00022723"/>
    </source>
</evidence>
<dbReference type="RefSeq" id="XP_022237595.1">
    <property type="nucleotide sequence ID" value="XM_022381887.1"/>
</dbReference>
<dbReference type="Gene3D" id="1.10.238.10">
    <property type="entry name" value="EF-hand"/>
    <property type="match status" value="1"/>
</dbReference>
<dbReference type="PANTHER" id="PTHR23055:SF198">
    <property type="entry name" value="NEURONAL CALCIUM SENSOR 1"/>
    <property type="match status" value="1"/>
</dbReference>
<feature type="domain" description="EF-hand" evidence="7">
    <location>
        <begin position="105"/>
        <end position="140"/>
    </location>
</feature>
<dbReference type="GeneID" id="106478301"/>